<evidence type="ECO:0000259" key="1">
    <source>
        <dbReference type="Pfam" id="PF07969"/>
    </source>
</evidence>
<dbReference type="InterPro" id="IPR032466">
    <property type="entry name" value="Metal_Hydrolase"/>
</dbReference>
<proteinExistence type="predicted"/>
<dbReference type="PANTHER" id="PTHR22642:SF2">
    <property type="entry name" value="PROTEIN LONG AFTER FAR-RED 3"/>
    <property type="match status" value="1"/>
</dbReference>
<dbReference type="OrthoDB" id="3238066at2"/>
<accession>A0A0A0BA71</accession>
<evidence type="ECO:0000313" key="2">
    <source>
        <dbReference type="EMBL" id="KGM02987.1"/>
    </source>
</evidence>
<comment type="caution">
    <text evidence="2">The sequence shown here is derived from an EMBL/GenBank/DDBJ whole genome shotgun (WGS) entry which is preliminary data.</text>
</comment>
<dbReference type="Gene3D" id="3.20.20.140">
    <property type="entry name" value="Metal-dependent hydrolases"/>
    <property type="match status" value="1"/>
</dbReference>
<dbReference type="RefSeq" id="WP_034626991.1">
    <property type="nucleotide sequence ID" value="NZ_AXNT01000028.1"/>
</dbReference>
<dbReference type="PANTHER" id="PTHR22642">
    <property type="entry name" value="IMIDAZOLONEPROPIONASE"/>
    <property type="match status" value="1"/>
</dbReference>
<evidence type="ECO:0000313" key="3">
    <source>
        <dbReference type="Proteomes" id="UP000029833"/>
    </source>
</evidence>
<dbReference type="Pfam" id="PF07969">
    <property type="entry name" value="Amidohydro_3"/>
    <property type="match status" value="1"/>
</dbReference>
<dbReference type="STRING" id="1408250.Q760_10015"/>
<dbReference type="InterPro" id="IPR011059">
    <property type="entry name" value="Metal-dep_hydrolase_composite"/>
</dbReference>
<dbReference type="SUPFAM" id="SSF51338">
    <property type="entry name" value="Composite domain of metallo-dependent hydrolases"/>
    <property type="match status" value="1"/>
</dbReference>
<dbReference type="EMBL" id="AXNT01000028">
    <property type="protein sequence ID" value="KGM02987.1"/>
    <property type="molecule type" value="Genomic_DNA"/>
</dbReference>
<organism evidence="2 3">
    <name type="scientific">Cellulomonas cellasea DSM 20118</name>
    <dbReference type="NCBI Taxonomy" id="1408250"/>
    <lineage>
        <taxon>Bacteria</taxon>
        <taxon>Bacillati</taxon>
        <taxon>Actinomycetota</taxon>
        <taxon>Actinomycetes</taxon>
        <taxon>Micrococcales</taxon>
        <taxon>Cellulomonadaceae</taxon>
        <taxon>Cellulomonas</taxon>
    </lineage>
</organism>
<dbReference type="Proteomes" id="UP000029833">
    <property type="component" value="Unassembled WGS sequence"/>
</dbReference>
<dbReference type="InterPro" id="IPR013108">
    <property type="entry name" value="Amidohydro_3"/>
</dbReference>
<dbReference type="AlphaFoldDB" id="A0A0A0BA71"/>
<dbReference type="GO" id="GO:0016810">
    <property type="term" value="F:hydrolase activity, acting on carbon-nitrogen (but not peptide) bonds"/>
    <property type="evidence" value="ECO:0007669"/>
    <property type="project" value="InterPro"/>
</dbReference>
<dbReference type="Gene3D" id="3.10.310.70">
    <property type="match status" value="1"/>
</dbReference>
<protein>
    <submittedName>
        <fullName evidence="2">Hydrolase</fullName>
    </submittedName>
</protein>
<keyword evidence="3" id="KW-1185">Reference proteome</keyword>
<dbReference type="SUPFAM" id="SSF51556">
    <property type="entry name" value="Metallo-dependent hydrolases"/>
    <property type="match status" value="1"/>
</dbReference>
<sequence>MTSTLYRRGVVHSSADPFAEALVVEDGTIVWIGADDTADGLADRADEVVDLDGALVAPAFVDAHAHVLETGFALEGVDLSAAAGVTSLDAALAAVHAAAEEVRAAGGERAGLPLLGHGWDELAWPEGRAPTREELDRAAGGAPVYLARVDVHSAVVSTSFAEALGLPALRGWRDDGLVTLDAHHAARDAARDVDAARRDALYARVLRAAAASGIVALHEHSAPHVDTREGLVALLAMTADARSGLPHVAGYRAELCVTSDDARELLAAVPGLTGIGGDLSVDGSLGSRTAALRSPYADAPAGSEHPSGVLHLDAGRLSNHVAAVTRAGSHAAFHVIGDRAMDEVLVGLRAAVDVEGVGAIRGAGHRLEHASMIDAPTLAALVLLGVRVSTQPAFDAAWGGPGGMYARRLGEGRSDALHPLADLAAAGIPLAFGSDSPVTPFDPWGAVRAAVTHHAPDQRISARAAFRAHTRGGWRAAGLDDTGAGEIRLGAPAHLAVWRAEHLTVQAADGRVSAWSTDARAGTPLLPDVSPGAPAPRCLRTVRAGVVLHDELA</sequence>
<gene>
    <name evidence="2" type="ORF">Q760_10015</name>
</gene>
<dbReference type="Gene3D" id="2.30.40.10">
    <property type="entry name" value="Urease, subunit C, domain 1"/>
    <property type="match status" value="1"/>
</dbReference>
<name>A0A0A0BA71_9CELL</name>
<feature type="domain" description="Amidohydrolase 3" evidence="1">
    <location>
        <begin position="47"/>
        <end position="547"/>
    </location>
</feature>
<keyword evidence="2" id="KW-0378">Hydrolase</keyword>
<reference evidence="2 3" key="1">
    <citation type="submission" date="2013-10" db="EMBL/GenBank/DDBJ databases">
        <authorList>
            <person name="Wang G."/>
            <person name="Zhuang W."/>
        </authorList>
    </citation>
    <scope>NUCLEOTIDE SEQUENCE [LARGE SCALE GENOMIC DNA]</scope>
    <source>
        <strain evidence="2 3">DSM 20118</strain>
    </source>
</reference>